<dbReference type="InterPro" id="IPR020829">
    <property type="entry name" value="GlycerAld_3-P_DH_cat"/>
</dbReference>
<evidence type="ECO:0000256" key="4">
    <source>
        <dbReference type="PIRSR" id="PIRSR000149-2"/>
    </source>
</evidence>
<accession>A0A1H2XRL0</accession>
<dbReference type="FunFam" id="3.30.360.10:FF:000002">
    <property type="entry name" value="Glyceraldehyde-3-phosphate dehydrogenase"/>
    <property type="match status" value="1"/>
</dbReference>
<dbReference type="Proteomes" id="UP000198534">
    <property type="component" value="Unassembled WGS sequence"/>
</dbReference>
<dbReference type="Pfam" id="PF00044">
    <property type="entry name" value="Gp_dh_N"/>
    <property type="match status" value="1"/>
</dbReference>
<dbReference type="EMBL" id="FNNQ01000008">
    <property type="protein sequence ID" value="SDW95503.1"/>
    <property type="molecule type" value="Genomic_DNA"/>
</dbReference>
<feature type="binding site" evidence="4">
    <location>
        <position position="244"/>
    </location>
    <ligand>
        <name>D-glyceraldehyde 3-phosphate</name>
        <dbReference type="ChEBI" id="CHEBI:59776"/>
    </ligand>
</feature>
<evidence type="ECO:0000313" key="10">
    <source>
        <dbReference type="EMBL" id="SDW95503.1"/>
    </source>
</evidence>
<feature type="domain" description="Glyceraldehyde 3-phosphate dehydrogenase NAD(P) binding" evidence="9">
    <location>
        <begin position="14"/>
        <end position="163"/>
    </location>
</feature>
<dbReference type="NCBIfam" id="TIGR01534">
    <property type="entry name" value="GAPDH-I"/>
    <property type="match status" value="1"/>
</dbReference>
<reference evidence="10 11" key="1">
    <citation type="submission" date="2016-10" db="EMBL/GenBank/DDBJ databases">
        <authorList>
            <person name="de Groot N.N."/>
        </authorList>
    </citation>
    <scope>NUCLEOTIDE SEQUENCE [LARGE SCALE GENOMIC DNA]</scope>
    <source>
        <strain evidence="10 11">DSM 45610</strain>
    </source>
</reference>
<feature type="binding site" evidence="4">
    <location>
        <begin position="221"/>
        <end position="222"/>
    </location>
    <ligand>
        <name>D-glyceraldehyde 3-phosphate</name>
        <dbReference type="ChEBI" id="CHEBI:59776"/>
    </ligand>
</feature>
<dbReference type="GO" id="GO:0006006">
    <property type="term" value="P:glucose metabolic process"/>
    <property type="evidence" value="ECO:0007669"/>
    <property type="project" value="InterPro"/>
</dbReference>
<evidence type="ECO:0000256" key="5">
    <source>
        <dbReference type="PIRSR" id="PIRSR000149-3"/>
    </source>
</evidence>
<gene>
    <name evidence="10" type="ORF">SAMN05444487_10835</name>
</gene>
<evidence type="ECO:0000256" key="6">
    <source>
        <dbReference type="PIRSR" id="PIRSR000149-4"/>
    </source>
</evidence>
<dbReference type="AlphaFoldDB" id="A0A1H2XRL0"/>
<feature type="binding site" evidence="5">
    <location>
        <position position="89"/>
    </location>
    <ligand>
        <name>NAD(+)</name>
        <dbReference type="ChEBI" id="CHEBI:57540"/>
    </ligand>
</feature>
<feature type="active site" description="Nucleophile" evidence="3">
    <location>
        <position position="163"/>
    </location>
</feature>
<dbReference type="CDD" id="cd05214">
    <property type="entry name" value="GAPDH_I_N"/>
    <property type="match status" value="1"/>
</dbReference>
<dbReference type="InterPro" id="IPR006424">
    <property type="entry name" value="Glyceraldehyde-3-P_DH_1"/>
</dbReference>
<evidence type="ECO:0000256" key="3">
    <source>
        <dbReference type="PIRSR" id="PIRSR000149-1"/>
    </source>
</evidence>
<evidence type="ECO:0000259" key="9">
    <source>
        <dbReference type="SMART" id="SM00846"/>
    </source>
</evidence>
<dbReference type="PRINTS" id="PR00078">
    <property type="entry name" value="G3PDHDRGNASE"/>
</dbReference>
<evidence type="ECO:0000256" key="7">
    <source>
        <dbReference type="RuleBase" id="RU000397"/>
    </source>
</evidence>
<feature type="binding site" evidence="5">
    <location>
        <position position="131"/>
    </location>
    <ligand>
        <name>NAD(+)</name>
        <dbReference type="ChEBI" id="CHEBI:57540"/>
    </ligand>
</feature>
<dbReference type="InterPro" id="IPR020831">
    <property type="entry name" value="GlycerAld/Erythrose_P_DH"/>
</dbReference>
<comment type="similarity">
    <text evidence="1 7">Belongs to the glyceraldehyde-3-phosphate dehydrogenase family.</text>
</comment>
<evidence type="ECO:0000313" key="11">
    <source>
        <dbReference type="Proteomes" id="UP000198534"/>
    </source>
</evidence>
<feature type="binding site" evidence="5">
    <location>
        <position position="326"/>
    </location>
    <ligand>
        <name>NAD(+)</name>
        <dbReference type="ChEBI" id="CHEBI:57540"/>
    </ligand>
</feature>
<dbReference type="Pfam" id="PF02800">
    <property type="entry name" value="Gp_dh_C"/>
    <property type="match status" value="1"/>
</dbReference>
<evidence type="ECO:0000256" key="2">
    <source>
        <dbReference type="ARBA" id="ARBA00023002"/>
    </source>
</evidence>
<sequence length="357" mass="39280">MDHMKIRKGYHMSLRIAINGFGRIGRMVFRKAIREQDLEVVAVNASYPAETLAHLVKYDTIHGVVDDEIKVENGHLHVNGRIVQLVSERDPAKLPWAELNIDLVIEATGKFRDRKGAGLHLQAGAKKVVITAPGKNEDVMVVMGVNESAYDHKKHHIISNASCTTNCLAPLVKVLHEQFGIEQGLMTTVHSYTNDQKNLDNPHKDLRRARACAQSIIPTKTGAASAIGNVLPELAGKLNGLSLRVPTPNVSVVDLVVDLNTEVTVEEVNAALQNAATSEMKGIIQFCEEPLVSPDFIGNPHSTIVDALSTMVIGDRQVKVLAWYDNEWGYSCRVVDLVKKVGEPFLADKVMKERIPV</sequence>
<dbReference type="CDD" id="cd18126">
    <property type="entry name" value="GAPDH_I_C"/>
    <property type="match status" value="1"/>
</dbReference>
<dbReference type="SUPFAM" id="SSF55347">
    <property type="entry name" value="Glyceraldehyde-3-phosphate dehydrogenase-like, C-terminal domain"/>
    <property type="match status" value="1"/>
</dbReference>
<dbReference type="PANTHER" id="PTHR43148">
    <property type="entry name" value="GLYCERALDEHYDE-3-PHOSPHATE DEHYDROGENASE 2"/>
    <property type="match status" value="1"/>
</dbReference>
<dbReference type="STRING" id="1048340.SAMN05444487_10835"/>
<keyword evidence="5" id="KW-0520">NAD</keyword>
<feature type="binding site" evidence="4">
    <location>
        <begin position="162"/>
        <end position="164"/>
    </location>
    <ligand>
        <name>D-glyceraldehyde 3-phosphate</name>
        <dbReference type="ChEBI" id="CHEBI:59776"/>
    </ligand>
</feature>
<dbReference type="GO" id="GO:0016620">
    <property type="term" value="F:oxidoreductase activity, acting on the aldehyde or oxo group of donors, NAD or NADP as acceptor"/>
    <property type="evidence" value="ECO:0007669"/>
    <property type="project" value="InterPro"/>
</dbReference>
<keyword evidence="2 8" id="KW-0560">Oxidoreductase</keyword>
<feature type="site" description="Activates thiol group during catalysis" evidence="6">
    <location>
        <position position="190"/>
    </location>
</feature>
<evidence type="ECO:0000256" key="1">
    <source>
        <dbReference type="ARBA" id="ARBA00007406"/>
    </source>
</evidence>
<dbReference type="SMART" id="SM00846">
    <property type="entry name" value="Gp_dh_N"/>
    <property type="match status" value="1"/>
</dbReference>
<dbReference type="PROSITE" id="PS00071">
    <property type="entry name" value="GAPDH"/>
    <property type="match status" value="1"/>
</dbReference>
<evidence type="ECO:0000256" key="8">
    <source>
        <dbReference type="RuleBase" id="RU361160"/>
    </source>
</evidence>
<feature type="binding site" evidence="5">
    <location>
        <begin position="23"/>
        <end position="24"/>
    </location>
    <ligand>
        <name>NAD(+)</name>
        <dbReference type="ChEBI" id="CHEBI:57540"/>
    </ligand>
</feature>
<keyword evidence="11" id="KW-1185">Reference proteome</keyword>
<dbReference type="InterPro" id="IPR036291">
    <property type="entry name" value="NAD(P)-bd_dom_sf"/>
</dbReference>
<dbReference type="InterPro" id="IPR020830">
    <property type="entry name" value="GlycerAld_3-P_DH_AS"/>
</dbReference>
<dbReference type="FunFam" id="3.40.50.720:FF:000001">
    <property type="entry name" value="Glyceraldehyde-3-phosphate dehydrogenase"/>
    <property type="match status" value="1"/>
</dbReference>
<proteinExistence type="inferred from homology"/>
<dbReference type="SUPFAM" id="SSF51735">
    <property type="entry name" value="NAD(P)-binding Rossmann-fold domains"/>
    <property type="match status" value="1"/>
</dbReference>
<dbReference type="GO" id="GO:0050661">
    <property type="term" value="F:NADP binding"/>
    <property type="evidence" value="ECO:0007669"/>
    <property type="project" value="InterPro"/>
</dbReference>
<keyword evidence="5" id="KW-0547">Nucleotide-binding</keyword>
<dbReference type="PIRSF" id="PIRSF000149">
    <property type="entry name" value="GAP_DH"/>
    <property type="match status" value="1"/>
</dbReference>
<dbReference type="Gene3D" id="3.40.50.720">
    <property type="entry name" value="NAD(P)-binding Rossmann-like Domain"/>
    <property type="match status" value="1"/>
</dbReference>
<organism evidence="10 11">
    <name type="scientific">Marininema mesophilum</name>
    <dbReference type="NCBI Taxonomy" id="1048340"/>
    <lineage>
        <taxon>Bacteria</taxon>
        <taxon>Bacillati</taxon>
        <taxon>Bacillota</taxon>
        <taxon>Bacilli</taxon>
        <taxon>Bacillales</taxon>
        <taxon>Thermoactinomycetaceae</taxon>
        <taxon>Marininema</taxon>
    </lineage>
</organism>
<dbReference type="NCBIfam" id="NF005830">
    <property type="entry name" value="PRK07729.1"/>
    <property type="match status" value="1"/>
</dbReference>
<name>A0A1H2XRL0_9BACL</name>
<feature type="binding site" evidence="4">
    <location>
        <position position="193"/>
    </location>
    <ligand>
        <name>D-glyceraldehyde 3-phosphate</name>
        <dbReference type="ChEBI" id="CHEBI:59776"/>
    </ligand>
</feature>
<protein>
    <recommendedName>
        <fullName evidence="8">Glyceraldehyde-3-phosphate dehydrogenase</fullName>
        <ecNumber evidence="8">1.2.1.-</ecNumber>
    </recommendedName>
</protein>
<dbReference type="Gene3D" id="3.30.360.10">
    <property type="entry name" value="Dihydrodipicolinate Reductase, domain 2"/>
    <property type="match status" value="1"/>
</dbReference>
<dbReference type="GO" id="GO:0051287">
    <property type="term" value="F:NAD binding"/>
    <property type="evidence" value="ECO:0007669"/>
    <property type="project" value="InterPro"/>
</dbReference>
<dbReference type="InterPro" id="IPR020828">
    <property type="entry name" value="GlycerAld_3-P_DH_NAD(P)-bd"/>
</dbReference>
<dbReference type="EC" id="1.2.1.-" evidence="8"/>